<dbReference type="SUPFAM" id="SSF53649">
    <property type="entry name" value="Alkaline phosphatase-like"/>
    <property type="match status" value="1"/>
</dbReference>
<dbReference type="Gene3D" id="3.30.1360.180">
    <property type="match status" value="1"/>
</dbReference>
<evidence type="ECO:0000256" key="1">
    <source>
        <dbReference type="SAM" id="SignalP"/>
    </source>
</evidence>
<dbReference type="Gene3D" id="3.40.720.10">
    <property type="entry name" value="Alkaline Phosphatase, subunit A"/>
    <property type="match status" value="1"/>
</dbReference>
<feature type="signal peptide" evidence="1">
    <location>
        <begin position="1"/>
        <end position="20"/>
    </location>
</feature>
<evidence type="ECO:0000313" key="2">
    <source>
        <dbReference type="EMBL" id="NVN11544.1"/>
    </source>
</evidence>
<dbReference type="Proteomes" id="UP000534870">
    <property type="component" value="Unassembled WGS sequence"/>
</dbReference>
<name>A0A7Y7M720_9PROT</name>
<keyword evidence="1" id="KW-0732">Signal</keyword>
<dbReference type="InterPro" id="IPR017850">
    <property type="entry name" value="Alkaline_phosphatase_core_sf"/>
</dbReference>
<dbReference type="PANTHER" id="PTHR10151:SF120">
    <property type="entry name" value="BIS(5'-ADENOSYL)-TRIPHOSPHATASE"/>
    <property type="match status" value="1"/>
</dbReference>
<feature type="chain" id="PRO_5030749686" evidence="1">
    <location>
        <begin position="21"/>
        <end position="419"/>
    </location>
</feature>
<comment type="caution">
    <text evidence="2">The sequence shown here is derived from an EMBL/GenBank/DDBJ whole genome shotgun (WGS) entry which is preliminary data.</text>
</comment>
<sequence length="419" mass="44862">MPRLLRLLALLLPLGVAACASVPETGGSETGGPPPVILVSIDGFRPDYLDRGVTPNLNALAASGVRAVAMHPSFPSITFPNHYTLVTGLRPDRNGIVGNTMYDPAMPGMRFSLGNRAAVTDRRWWDQAEPVWVTAERHGLRSATLFWPGSEAPIHGVRPADWLPFDGAMPPDDRVDRLLSWFDRPPARRPRFATLYFNRVDHAGHEFGPDAPQTTAAAALIDQAIGRLVAGLRARHIDADIIVVSDHGMAATSMQRIVYLDRIAPAGTFRFVTGGAYAGVDVAPGVAPGATPGQAARLAAALLAHHDHMACTRRQDLPERFHYGHNPRVPAFICVADVGWMIAASAAHPPRTVGGDHGYDAMAPEMNATFLAAGPAFVPGRVIGAFDNVDVYPLVMTLLGLPPLPSDGTVAPFRPALRQ</sequence>
<gene>
    <name evidence="2" type="ORF">HUK84_10495</name>
</gene>
<dbReference type="PANTHER" id="PTHR10151">
    <property type="entry name" value="ECTONUCLEOTIDE PYROPHOSPHATASE/PHOSPHODIESTERASE"/>
    <property type="match status" value="1"/>
</dbReference>
<accession>A0A7Y7M720</accession>
<dbReference type="EMBL" id="JABXXP010000197">
    <property type="protein sequence ID" value="NVN11544.1"/>
    <property type="molecule type" value="Genomic_DNA"/>
</dbReference>
<dbReference type="CDD" id="cd16018">
    <property type="entry name" value="Enpp"/>
    <property type="match status" value="1"/>
</dbReference>
<dbReference type="RefSeq" id="WP_176640247.1">
    <property type="nucleotide sequence ID" value="NZ_JABXXP010000197.1"/>
</dbReference>
<organism evidence="2 3">
    <name type="scientific">Nguyenibacter vanlangensis</name>
    <dbReference type="NCBI Taxonomy" id="1216886"/>
    <lineage>
        <taxon>Bacteria</taxon>
        <taxon>Pseudomonadati</taxon>
        <taxon>Pseudomonadota</taxon>
        <taxon>Alphaproteobacteria</taxon>
        <taxon>Acetobacterales</taxon>
        <taxon>Acetobacteraceae</taxon>
        <taxon>Nguyenibacter</taxon>
    </lineage>
</organism>
<reference evidence="2 3" key="1">
    <citation type="submission" date="2020-06" db="EMBL/GenBank/DDBJ databases">
        <title>Description of novel acetic acid bacteria.</title>
        <authorList>
            <person name="Sombolestani A."/>
        </authorList>
    </citation>
    <scope>NUCLEOTIDE SEQUENCE [LARGE SCALE GENOMIC DNA]</scope>
    <source>
        <strain evidence="2 3">LMG 31431</strain>
    </source>
</reference>
<protein>
    <submittedName>
        <fullName evidence="2">Alkaline phosphatase family protein</fullName>
    </submittedName>
</protein>
<dbReference type="AlphaFoldDB" id="A0A7Y7M720"/>
<evidence type="ECO:0000313" key="3">
    <source>
        <dbReference type="Proteomes" id="UP000534870"/>
    </source>
</evidence>
<dbReference type="GO" id="GO:0016787">
    <property type="term" value="F:hydrolase activity"/>
    <property type="evidence" value="ECO:0007669"/>
    <property type="project" value="UniProtKB-ARBA"/>
</dbReference>
<dbReference type="Pfam" id="PF01663">
    <property type="entry name" value="Phosphodiest"/>
    <property type="match status" value="1"/>
</dbReference>
<dbReference type="PROSITE" id="PS51257">
    <property type="entry name" value="PROKAR_LIPOPROTEIN"/>
    <property type="match status" value="1"/>
</dbReference>
<dbReference type="InterPro" id="IPR002591">
    <property type="entry name" value="Phosphodiest/P_Trfase"/>
</dbReference>
<proteinExistence type="predicted"/>